<evidence type="ECO:0000313" key="3">
    <source>
        <dbReference type="Proteomes" id="UP000283509"/>
    </source>
</evidence>
<proteinExistence type="predicted"/>
<comment type="caution">
    <text evidence="2">The sequence shown here is derived from an EMBL/GenBank/DDBJ whole genome shotgun (WGS) entry which is preliminary data.</text>
</comment>
<dbReference type="Proteomes" id="UP000283509">
    <property type="component" value="Unassembled WGS sequence"/>
</dbReference>
<reference evidence="2 3" key="2">
    <citation type="submission" date="2019-01" db="EMBL/GenBank/DDBJ databases">
        <title>The decoding of complex shrimp genome reveals the adaptation for benthos swimmer, frequently molting mechanism and breeding impact on genome.</title>
        <authorList>
            <person name="Sun Y."/>
            <person name="Gao Y."/>
            <person name="Yu Y."/>
        </authorList>
    </citation>
    <scope>NUCLEOTIDE SEQUENCE [LARGE SCALE GENOMIC DNA]</scope>
    <source>
        <tissue evidence="2">Muscle</tissue>
    </source>
</reference>
<name>A0A3R7QZU5_PENVA</name>
<evidence type="ECO:0000256" key="1">
    <source>
        <dbReference type="SAM" id="MobiDB-lite"/>
    </source>
</evidence>
<sequence length="437" mass="47987">MFAFAASSRSACVQREARSNDDLDDCGDDARAADGCEVTTLGTLLEEPLQKNGDSWTVSVGVKPNHEHDWQLNLLLTVKEDARTTFVMNVILNHESDFRVIRLHGHIGREEITGDDLPSMPRDLSFRIYVTVSRYELELELDNVKKAAPHGLKNLHEMRTSTLALRNTDAAESFSVSHGCVEVNTQNRTPVIAAASCGAAALVMAATWLIYCASRRLRGRPPVNAASRSDQHGPRPVHAQGDVSLHASPQNTCANVATPAQGTAHATWAASGQTGVGSALCVDEHRSSLEEHIYESASDAEEQMNTDCANCQQKSSPEEHIYDSLSEMEEPMYTDCADNQQRCSPDEHIYESATDAEESSGSRSERNSIYGAKGTRRHSSHSATAFMMITAHEIFDSCSRGKCSRGNSRLLHLDALRRKHREQKSQDFAATSSPTSW</sequence>
<protein>
    <submittedName>
        <fullName evidence="2">Uncharacterized protein</fullName>
    </submittedName>
</protein>
<feature type="region of interest" description="Disordered" evidence="1">
    <location>
        <begin position="222"/>
        <end position="243"/>
    </location>
</feature>
<dbReference type="AlphaFoldDB" id="A0A3R7QZU5"/>
<dbReference type="OrthoDB" id="6375050at2759"/>
<gene>
    <name evidence="2" type="ORF">C7M84_020700</name>
</gene>
<dbReference type="EMBL" id="QCYY01000413">
    <property type="protein sequence ID" value="ROT85183.1"/>
    <property type="molecule type" value="Genomic_DNA"/>
</dbReference>
<organism evidence="2 3">
    <name type="scientific">Penaeus vannamei</name>
    <name type="common">Whiteleg shrimp</name>
    <name type="synonym">Litopenaeus vannamei</name>
    <dbReference type="NCBI Taxonomy" id="6689"/>
    <lineage>
        <taxon>Eukaryota</taxon>
        <taxon>Metazoa</taxon>
        <taxon>Ecdysozoa</taxon>
        <taxon>Arthropoda</taxon>
        <taxon>Crustacea</taxon>
        <taxon>Multicrustacea</taxon>
        <taxon>Malacostraca</taxon>
        <taxon>Eumalacostraca</taxon>
        <taxon>Eucarida</taxon>
        <taxon>Decapoda</taxon>
        <taxon>Dendrobranchiata</taxon>
        <taxon>Penaeoidea</taxon>
        <taxon>Penaeidae</taxon>
        <taxon>Penaeus</taxon>
    </lineage>
</organism>
<accession>A0A3R7QZU5</accession>
<feature type="region of interest" description="Disordered" evidence="1">
    <location>
        <begin position="351"/>
        <end position="377"/>
    </location>
</feature>
<keyword evidence="3" id="KW-1185">Reference proteome</keyword>
<evidence type="ECO:0000313" key="2">
    <source>
        <dbReference type="EMBL" id="ROT85183.1"/>
    </source>
</evidence>
<reference evidence="2 3" key="1">
    <citation type="submission" date="2018-04" db="EMBL/GenBank/DDBJ databases">
        <authorList>
            <person name="Zhang X."/>
            <person name="Yuan J."/>
            <person name="Li F."/>
            <person name="Xiang J."/>
        </authorList>
    </citation>
    <scope>NUCLEOTIDE SEQUENCE [LARGE SCALE GENOMIC DNA]</scope>
    <source>
        <tissue evidence="2">Muscle</tissue>
    </source>
</reference>